<feature type="compositionally biased region" description="Basic and acidic residues" evidence="4">
    <location>
        <begin position="2350"/>
        <end position="2379"/>
    </location>
</feature>
<dbReference type="CDD" id="cd01201">
    <property type="entry name" value="PH_BEACH"/>
    <property type="match status" value="1"/>
</dbReference>
<dbReference type="Pfam" id="PF15787">
    <property type="entry name" value="DUF4704"/>
    <property type="match status" value="1"/>
</dbReference>
<dbReference type="SUPFAM" id="SSF49899">
    <property type="entry name" value="Concanavalin A-like lectins/glucanases"/>
    <property type="match status" value="1"/>
</dbReference>
<dbReference type="PROSITE" id="PS00678">
    <property type="entry name" value="WD_REPEATS_1"/>
    <property type="match status" value="1"/>
</dbReference>
<dbReference type="Pfam" id="PF13385">
    <property type="entry name" value="Laminin_G_3"/>
    <property type="match status" value="1"/>
</dbReference>
<dbReference type="PROSITE" id="PS51783">
    <property type="entry name" value="PH_BEACH"/>
    <property type="match status" value="1"/>
</dbReference>
<keyword evidence="8" id="KW-1185">Reference proteome</keyword>
<dbReference type="Pfam" id="PF14844">
    <property type="entry name" value="PH_BEACH"/>
    <property type="match status" value="1"/>
</dbReference>
<dbReference type="SUPFAM" id="SSF50729">
    <property type="entry name" value="PH domain-like"/>
    <property type="match status" value="1"/>
</dbReference>
<comment type="caution">
    <text evidence="7">The sequence shown here is derived from an EMBL/GenBank/DDBJ whole genome shotgun (WGS) entry which is preliminary data.</text>
</comment>
<dbReference type="InterPro" id="IPR015943">
    <property type="entry name" value="WD40/YVTN_repeat-like_dom_sf"/>
</dbReference>
<evidence type="ECO:0000256" key="1">
    <source>
        <dbReference type="ARBA" id="ARBA00022574"/>
    </source>
</evidence>
<dbReference type="InterPro" id="IPR019775">
    <property type="entry name" value="WD40_repeat_CS"/>
</dbReference>
<gene>
    <name evidence="7" type="ORF">SAY87_019656</name>
</gene>
<dbReference type="InterPro" id="IPR023362">
    <property type="entry name" value="PH-BEACH_dom"/>
</dbReference>
<feature type="repeat" description="WD" evidence="3">
    <location>
        <begin position="2999"/>
        <end position="3032"/>
    </location>
</feature>
<feature type="compositionally biased region" description="Polar residues" evidence="4">
    <location>
        <begin position="2380"/>
        <end position="2389"/>
    </location>
</feature>
<feature type="compositionally biased region" description="Polar residues" evidence="4">
    <location>
        <begin position="21"/>
        <end position="33"/>
    </location>
</feature>
<feature type="domain" description="BEACH-type PH" evidence="6">
    <location>
        <begin position="2385"/>
        <end position="2545"/>
    </location>
</feature>
<dbReference type="Gene3D" id="2.30.29.30">
    <property type="entry name" value="Pleckstrin-homology domain (PH domain)/Phosphotyrosine-binding domain (PTB)"/>
    <property type="match status" value="1"/>
</dbReference>
<evidence type="ECO:0000256" key="4">
    <source>
        <dbReference type="SAM" id="MobiDB-lite"/>
    </source>
</evidence>
<evidence type="ECO:0000256" key="3">
    <source>
        <dbReference type="PROSITE-ProRule" id="PRU00221"/>
    </source>
</evidence>
<dbReference type="PANTHER" id="PTHR13743:SF112">
    <property type="entry name" value="BEACH DOMAIN-CONTAINING PROTEIN"/>
    <property type="match status" value="1"/>
</dbReference>
<organism evidence="7 8">
    <name type="scientific">Trapa incisa</name>
    <dbReference type="NCBI Taxonomy" id="236973"/>
    <lineage>
        <taxon>Eukaryota</taxon>
        <taxon>Viridiplantae</taxon>
        <taxon>Streptophyta</taxon>
        <taxon>Embryophyta</taxon>
        <taxon>Tracheophyta</taxon>
        <taxon>Spermatophyta</taxon>
        <taxon>Magnoliopsida</taxon>
        <taxon>eudicotyledons</taxon>
        <taxon>Gunneridae</taxon>
        <taxon>Pentapetalae</taxon>
        <taxon>rosids</taxon>
        <taxon>malvids</taxon>
        <taxon>Myrtales</taxon>
        <taxon>Lythraceae</taxon>
        <taxon>Trapa</taxon>
    </lineage>
</organism>
<dbReference type="PANTHER" id="PTHR13743">
    <property type="entry name" value="BEIGE/BEACH-RELATED"/>
    <property type="match status" value="1"/>
</dbReference>
<dbReference type="Gene3D" id="2.130.10.10">
    <property type="entry name" value="YVTN repeat-like/Quinoprotein amine dehydrogenase"/>
    <property type="match status" value="1"/>
</dbReference>
<dbReference type="InterPro" id="IPR046852">
    <property type="entry name" value="Neurobeachin_a-sol"/>
</dbReference>
<dbReference type="PROSITE" id="PS50197">
    <property type="entry name" value="BEACH"/>
    <property type="match status" value="1"/>
</dbReference>
<dbReference type="Pfam" id="PF20426">
    <property type="entry name" value="NBCH_WD40"/>
    <property type="match status" value="1"/>
</dbReference>
<protein>
    <recommendedName>
        <fullName evidence="9">BEACH domain-containing protein B</fullName>
    </recommendedName>
</protein>
<dbReference type="CDD" id="cd06071">
    <property type="entry name" value="Beach"/>
    <property type="match status" value="1"/>
</dbReference>
<dbReference type="InterPro" id="IPR013320">
    <property type="entry name" value="ConA-like_dom_sf"/>
</dbReference>
<dbReference type="Proteomes" id="UP001345219">
    <property type="component" value="Chromosome 15"/>
</dbReference>
<keyword evidence="2" id="KW-0677">Repeat</keyword>
<dbReference type="InterPro" id="IPR036322">
    <property type="entry name" value="WD40_repeat_dom_sf"/>
</dbReference>
<evidence type="ECO:0000259" key="5">
    <source>
        <dbReference type="PROSITE" id="PS50197"/>
    </source>
</evidence>
<dbReference type="Gene3D" id="2.60.120.200">
    <property type="match status" value="1"/>
</dbReference>
<dbReference type="InterPro" id="IPR031570">
    <property type="entry name" value="NBEA/BDCP_DUF4704"/>
</dbReference>
<dbReference type="EMBL" id="JAXIOK010000012">
    <property type="protein sequence ID" value="KAK4758355.1"/>
    <property type="molecule type" value="Genomic_DNA"/>
</dbReference>
<feature type="domain" description="BEACH" evidence="5">
    <location>
        <begin position="2569"/>
        <end position="2859"/>
    </location>
</feature>
<sequence>MLEQVSMNIVKGVADLIRRTSGAQTGESSSGTGRISPPAPKIRFSEVGSEAILYTLWERYEQEIDKGEKRKSFNVFLKQFLSIYQKWEPVNFGELLEATTSNEQMSDHTTCSVNMVIGCSAGHPPEVISTFVQELGQLSAMITEFGSGTVQSTKSFVEPSSSSKIASEGLWLLDALLIISRSMHNCRVLNYCGGVQKLTALMKGAVVQLKTAAGALSTDENLSDFDLDKIKILQKVLVFAVTIILNFVDLNAHLRRKVLQLGDFTEFSFPERVKMLFNYTADSEASFTEARLQWRQKAVVSVMEAGGFNWLVELLRVVRRLSMKDQWSDINLQHLTLRTLQAALSGNPRGQNHFKSIGGLEVLLDGLGLPSNNTLKLDNTSDVNESSDGNALLYLFQLHILSFEVLRESTFGNLSNLQFLCENGRVHKFANSFCSPIFILQDYKELVKLLSCQNKSQIHSSDLKDENYSQQDAAEPSVLHVSSLLFSQIWNAYVAKLSEALSSFLFVQEAHKSDAQVPDSRAALVVSSAYCEVSIKWILRILLIIFPCIKACSNDNVLPDHLRVFMNTLQQTMLNTFRKILTSSPAYLEMLRDEGIWDLLFSENFFYFGPAFDESSGDCCSSNKEFSGRFDTLSSSDCLDPLKANGPELLQLDIISFVELAATSIECAHNLPELSILLDALEHSACNPTLALILSRSFLRILQLSTEKTIASFKAIDAIPRILKVICVQAQESKRSETALNWQSCMEYSINLLLEFFSRADVGIKAILGSSMCIDCLFELFWEEKLRNHVLNNVLDLMKIVPTSEDEQKAKLYLCSKYLETFTQIREREKSFSGLSIVLLVGMREMIRSNPLYYQDLFRDGECFLHVVSLLNGNLDSTMGEDLVLNVLNTLTCLLANNDTSKAAFRTLVGSGYRTLQSLLLDFCQWHPSEGLLGALLDMLVDGQFDAKTNYIIKNEDVIILYLSVLHKSSESLCHHGLNLFHMLLRDSLSNQASAVRAGMLSFLLDWFSQEENDSIIIKIAQLIQVIGGHSVSGKDIRKIFALLRSEKVGARQQYCSLLLTSILSMLNEKGPPVFFDINGNDSGIKIKTPIQWPLSKGFSFSCWLRVENFPRNGTMSLFSFLTDDGRGCMAFLSNDWLIYESSNLKRQCAHLHLNLVRKKWHFLCITHSIGRAFSGGSLLRCYVDGNLVSSERCSYAKVNELLTQCTIGAKVSLPIYDEDGAAQFRESSSFYGQIGPIYMFNDAISSEFVQGIYFLGPSYMYSFVDHEAASFGNSQLPNGLLDAKDGLSSKILFGLNAQASDGRNLLNASAMLDQTLDKNSFEASVMVGTQLCSRRLLQQIIYCVGGVSVFFPLIAQAERYDSEESGQVEEVLLTPITKERLTAEVIEVIASVLDENLANQQQIHLLCGFSILGFLLQSVPPQQLNMETLSALKHLFNVIANCGLSDVLVEDAISHVFLNPLIWVYTAYRVQRELHMFLIQQFDNDPRLLTSLCRLPRVLDIIRQYYWDVKSRSSIGSKPLVNPLTKEVIGERPSQDEIRKIRLLLLGLGEMSLRQSISAGDIKALVAFFETSQDMACIEDVLHMVIRAISQKPLLASFLDQVNIAGGCHIFVNLLQREFEPIRLLSLQFLGRLLVGIPSEKKGLRFFNLGVGRSRPISENYKDLRMQPIFSAISDRLFNFPQTDNFCATLFDVLLGGASPKQVLQKHNQADKNRSKGNSSQFLLPQILCLIFRFLSDCQDASSRMKILVDLSDLLDSNASNIEALMEHGWNAWLAAVVRLAVFKRYEPKFLNETEADEQVILRNFFCIVLGYHMLSVRGGWQRLEDTVNFLLMHLQQGGIMHQYFIRDIFDDLIQRLLDFSSEENIFVLQPCRDNTLFLLRMVDEMIISELDNKLPFPASSSDFTLVSLDLDSYKELSSALQDILRGESIDQSSRDPWDLKHPPATEDFSDKWWNLYDNLWIVVNAINGKGPIKSTTSSSPGPSFGQRARGLVESLNIPAAEMAAVVVSGGISNALGAKPSKSVDKAMLLRGERCPKVVFRLVILYLCKGSLDRASRCVHKFISLLPLTLVVDDEQSKTKLQLLIWAFLSIRSRYGMLDDGARFHIISHLIRETVNCGKSILATSIAGRDSSSNLGSNSKEGAIHSLIQKDRVLSAVADEAKYMKSLKTDRDRQLNELRAKVEDALSAEINSRKGFEDDIKSSLTTIVSSDDSRKSAYNLIHEEQQQNVAEKWMHMFRILIDERGPWSANPFPNIAVRHWKLDKTEDKWRRRQKLRQNYHFDEKLCYLPHTSPSVEPEIPVNESKFGFVGHIPEQMKRFLLKGVHRITDEGSTEMIDGESELSDQKSSTSDEHLDSQHSGKERESSDPKDSFQERRDSPSSPETETNEVLISTPCVLVTPKRKIAGRLAVKKTALHFFGEFLVEGSGGSSVFKNFQSSSNLDLSKLDSKHKAAKWSLKLDMESGKDSTTENNESTKENSLVDQKKLKTLKRHRRWNIDKVKAVHWTRYLLRYTATEIFFSDSVAPVFFNFASHKDAKEIGTLIVATRNEHLYPKGSSKDKSGIISFVDRRVALEMAESARERWQRRDITNFEYLMILNTLSGRSYNDITQYPVFPWIIADYSSETLDFNKSSTFRNLSKPVGALDSKRLEVFEDRFRNFCDPDIPSFYYGSHYSSMGIVLYYLLRLEPFTGLHRNLQGGKFDHADRLFQSVEGTYRNCLSNTSDVKELIPEFFYMPEFLVNSNSYHLGVKQDGEPIEDVCLPPWAKNSPEEFVSKNREALESEYVSSNLHHWIDLVFGYRQRGKPAVEAANVFYYLTYEGAVDIDSMEDDLQRSAIEDQIANFGQTPIQIFRKKHPRRGPPIPIAHPLYFAPSSIKLTSIVSIANNLPSAVLYVGLVESNIVLVSQGLTLSVKIWLTTQLQSGGNFTFSGSQDPLFGVGSDVLSPCKIGSPLAGNSESGTQYFVTMQTPSENFLISCGNWENSFQMISLNDGRMVQSIRQHKDVVSCVAVTSDGSILATGSHDTTVMVWEVLRVRLPERRVRNSQSDSHRKDYVVSETPFHILCGHDDIITCLYISVELDIIISGSKDGTCIFHTLREGRYVRSLRHPSGSPLSKLVASHHGRMVFYADEDLSLNLYSINGKHLASCESNGKLNCVELSSCGEFLVCGGDQGQIVVRSMNSLEVVQRYNGVGKVITSIVVTPEECFLAGTKDGSLLVYSIENPQLRKSSVPRNSKLKSSGMG</sequence>
<evidence type="ECO:0008006" key="9">
    <source>
        <dbReference type="Google" id="ProtNLM"/>
    </source>
</evidence>
<dbReference type="SMART" id="SM00320">
    <property type="entry name" value="WD40"/>
    <property type="match status" value="5"/>
</dbReference>
<reference evidence="7 8" key="1">
    <citation type="journal article" date="2023" name="Hortic Res">
        <title>Pangenome of water caltrop reveals structural variations and asymmetric subgenome divergence after allopolyploidization.</title>
        <authorList>
            <person name="Zhang X."/>
            <person name="Chen Y."/>
            <person name="Wang L."/>
            <person name="Yuan Y."/>
            <person name="Fang M."/>
            <person name="Shi L."/>
            <person name="Lu R."/>
            <person name="Comes H.P."/>
            <person name="Ma Y."/>
            <person name="Chen Y."/>
            <person name="Huang G."/>
            <person name="Zhou Y."/>
            <person name="Zheng Z."/>
            <person name="Qiu Y."/>
        </authorList>
    </citation>
    <scope>NUCLEOTIDE SEQUENCE [LARGE SCALE GENOMIC DNA]</scope>
    <source>
        <tissue evidence="7">Roots</tissue>
    </source>
</reference>
<dbReference type="FunFam" id="1.10.1540.10:FF:000001">
    <property type="entry name" value="neurobeachin isoform X1"/>
    <property type="match status" value="1"/>
</dbReference>
<accession>A0AAN7K065</accession>
<feature type="region of interest" description="Disordered" evidence="4">
    <location>
        <begin position="20"/>
        <end position="41"/>
    </location>
</feature>
<dbReference type="PROSITE" id="PS50082">
    <property type="entry name" value="WD_REPEATS_2"/>
    <property type="match status" value="1"/>
</dbReference>
<name>A0AAN7K065_9MYRT</name>
<dbReference type="InterPro" id="IPR036372">
    <property type="entry name" value="BEACH_dom_sf"/>
</dbReference>
<dbReference type="SUPFAM" id="SSF48371">
    <property type="entry name" value="ARM repeat"/>
    <property type="match status" value="2"/>
</dbReference>
<evidence type="ECO:0000259" key="6">
    <source>
        <dbReference type="PROSITE" id="PS51783"/>
    </source>
</evidence>
<dbReference type="InterPro" id="IPR050865">
    <property type="entry name" value="BEACH_Domain"/>
</dbReference>
<keyword evidence="1 3" id="KW-0853">WD repeat</keyword>
<dbReference type="PROSITE" id="PS50294">
    <property type="entry name" value="WD_REPEATS_REGION"/>
    <property type="match status" value="1"/>
</dbReference>
<dbReference type="InterPro" id="IPR000409">
    <property type="entry name" value="BEACH_dom"/>
</dbReference>
<evidence type="ECO:0000313" key="7">
    <source>
        <dbReference type="EMBL" id="KAK4758355.1"/>
    </source>
</evidence>
<dbReference type="SUPFAM" id="SSF50978">
    <property type="entry name" value="WD40 repeat-like"/>
    <property type="match status" value="1"/>
</dbReference>
<dbReference type="InterPro" id="IPR046851">
    <property type="entry name" value="NBCH_WD40"/>
</dbReference>
<proteinExistence type="predicted"/>
<dbReference type="InterPro" id="IPR016024">
    <property type="entry name" value="ARM-type_fold"/>
</dbReference>
<dbReference type="Pfam" id="PF20425">
    <property type="entry name" value="Neurobeachin"/>
    <property type="match status" value="1"/>
</dbReference>
<dbReference type="SUPFAM" id="SSF81837">
    <property type="entry name" value="BEACH domain"/>
    <property type="match status" value="1"/>
</dbReference>
<dbReference type="InterPro" id="IPR001680">
    <property type="entry name" value="WD40_rpt"/>
</dbReference>
<evidence type="ECO:0000313" key="8">
    <source>
        <dbReference type="Proteomes" id="UP001345219"/>
    </source>
</evidence>
<dbReference type="SMART" id="SM01026">
    <property type="entry name" value="Beach"/>
    <property type="match status" value="1"/>
</dbReference>
<dbReference type="InterPro" id="IPR011993">
    <property type="entry name" value="PH-like_dom_sf"/>
</dbReference>
<dbReference type="Gene3D" id="1.10.1540.10">
    <property type="entry name" value="BEACH domain"/>
    <property type="match status" value="1"/>
</dbReference>
<dbReference type="Pfam" id="PF16057">
    <property type="entry name" value="DUF4800"/>
    <property type="match status" value="1"/>
</dbReference>
<feature type="region of interest" description="Disordered" evidence="4">
    <location>
        <begin position="2332"/>
        <end position="2389"/>
    </location>
</feature>
<dbReference type="Pfam" id="PF02138">
    <property type="entry name" value="Beach"/>
    <property type="match status" value="1"/>
</dbReference>
<evidence type="ECO:0000256" key="2">
    <source>
        <dbReference type="ARBA" id="ARBA00022737"/>
    </source>
</evidence>